<feature type="disulfide bond" evidence="20">
    <location>
        <begin position="27"/>
        <end position="34"/>
    </location>
</feature>
<comment type="caution">
    <text evidence="24">The sequence shown here is derived from an EMBL/GenBank/DDBJ whole genome shotgun (WGS) entry which is preliminary data.</text>
</comment>
<keyword evidence="5" id="KW-0964">Secreted</keyword>
<dbReference type="InterPro" id="IPR000757">
    <property type="entry name" value="Beta-glucanase-like"/>
</dbReference>
<dbReference type="EC" id="3.2.-.-" evidence="18"/>
<comment type="similarity">
    <text evidence="16">Belongs to the glycosyl hydrolase 16 family. CRH1 subfamily.</text>
</comment>
<keyword evidence="11 18" id="KW-0472">Membrane</keyword>
<feature type="active site" description="Proton donor" evidence="19">
    <location>
        <position position="126"/>
    </location>
</feature>
<accession>A0A507R2V0</accession>
<dbReference type="GO" id="GO:0031505">
    <property type="term" value="P:fungal-type cell wall organization"/>
    <property type="evidence" value="ECO:0007669"/>
    <property type="project" value="TreeGrafter"/>
</dbReference>
<evidence type="ECO:0000256" key="14">
    <source>
        <dbReference type="ARBA" id="ARBA00023295"/>
    </source>
</evidence>
<dbReference type="PROSITE" id="PS51762">
    <property type="entry name" value="GH16_2"/>
    <property type="match status" value="1"/>
</dbReference>
<name>A0A507R2V0_MONPU</name>
<evidence type="ECO:0000313" key="24">
    <source>
        <dbReference type="EMBL" id="TQB75759.1"/>
    </source>
</evidence>
<dbReference type="PANTHER" id="PTHR10963">
    <property type="entry name" value="GLYCOSYL HYDROLASE-RELATED"/>
    <property type="match status" value="1"/>
</dbReference>
<dbReference type="InterPro" id="IPR013320">
    <property type="entry name" value="ConA-like_dom_sf"/>
</dbReference>
<keyword evidence="14" id="KW-0326">Glycosidase</keyword>
<evidence type="ECO:0000256" key="18">
    <source>
        <dbReference type="PIRNR" id="PIRNR037299"/>
    </source>
</evidence>
<dbReference type="STRING" id="5098.A0A507R2V0"/>
<dbReference type="SUPFAM" id="SSF49899">
    <property type="entry name" value="Concanavalin A-like lectins/glucanases"/>
    <property type="match status" value="1"/>
</dbReference>
<dbReference type="PANTHER" id="PTHR10963:SF27">
    <property type="entry name" value="GLYCOSIDASE-RELATED"/>
    <property type="match status" value="1"/>
</dbReference>
<keyword evidence="20" id="KW-1015">Disulfide bond</keyword>
<keyword evidence="4" id="KW-1003">Cell membrane</keyword>
<evidence type="ECO:0000259" key="23">
    <source>
        <dbReference type="PROSITE" id="PS51762"/>
    </source>
</evidence>
<evidence type="ECO:0000256" key="19">
    <source>
        <dbReference type="PIRSR" id="PIRSR037299-1"/>
    </source>
</evidence>
<dbReference type="Pfam" id="PF00722">
    <property type="entry name" value="Glyco_hydro_16"/>
    <property type="match status" value="1"/>
</dbReference>
<dbReference type="InterPro" id="IPR017168">
    <property type="entry name" value="CHR-like"/>
</dbReference>
<evidence type="ECO:0000256" key="6">
    <source>
        <dbReference type="ARBA" id="ARBA00022622"/>
    </source>
</evidence>
<feature type="region of interest" description="Disordered" evidence="21">
    <location>
        <begin position="266"/>
        <end position="331"/>
    </location>
</feature>
<evidence type="ECO:0000256" key="16">
    <source>
        <dbReference type="ARBA" id="ARBA00038074"/>
    </source>
</evidence>
<evidence type="ECO:0000256" key="9">
    <source>
        <dbReference type="ARBA" id="ARBA00022729"/>
    </source>
</evidence>
<feature type="chain" id="PRO_5021310304" description="Crh-like protein" evidence="22">
    <location>
        <begin position="22"/>
        <end position="355"/>
    </location>
</feature>
<dbReference type="Proteomes" id="UP000319663">
    <property type="component" value="Unassembled WGS sequence"/>
</dbReference>
<proteinExistence type="inferred from homology"/>
<keyword evidence="13" id="KW-0449">Lipoprotein</keyword>
<keyword evidence="9 22" id="KW-0732">Signal</keyword>
<reference evidence="24 25" key="1">
    <citation type="submission" date="2019-06" db="EMBL/GenBank/DDBJ databases">
        <title>Wine fermentation using esterase from Monascus purpureus.</title>
        <authorList>
            <person name="Geng C."/>
            <person name="Zhang Y."/>
        </authorList>
    </citation>
    <scope>NUCLEOTIDE SEQUENCE [LARGE SCALE GENOMIC DNA]</scope>
    <source>
        <strain evidence="24">HQ1</strain>
    </source>
</reference>
<dbReference type="PIRSF" id="PIRSF037299">
    <property type="entry name" value="Glycosidase_CRH1_prd"/>
    <property type="match status" value="1"/>
</dbReference>
<feature type="domain" description="GH16" evidence="23">
    <location>
        <begin position="28"/>
        <end position="251"/>
    </location>
</feature>
<dbReference type="CDD" id="cd02183">
    <property type="entry name" value="GH16_fungal_CRH1_transglycosylase"/>
    <property type="match status" value="1"/>
</dbReference>
<feature type="active site" description="Nucleophile" evidence="19">
    <location>
        <position position="122"/>
    </location>
</feature>
<evidence type="ECO:0000256" key="1">
    <source>
        <dbReference type="ARBA" id="ARBA00000822"/>
    </source>
</evidence>
<dbReference type="AlphaFoldDB" id="A0A507R2V0"/>
<evidence type="ECO:0000313" key="25">
    <source>
        <dbReference type="Proteomes" id="UP000319663"/>
    </source>
</evidence>
<comment type="catalytic activity">
    <reaction evidence="1">
        <text>Random endo-hydrolysis of N-acetyl-beta-D-glucosaminide (1-&gt;4)-beta-linkages in chitin and chitodextrins.</text>
        <dbReference type="EC" id="3.2.1.14"/>
    </reaction>
</comment>
<dbReference type="GO" id="GO:0005886">
    <property type="term" value="C:plasma membrane"/>
    <property type="evidence" value="ECO:0007669"/>
    <property type="project" value="UniProtKB-SubCell"/>
</dbReference>
<dbReference type="Gene3D" id="2.60.120.200">
    <property type="match status" value="1"/>
</dbReference>
<evidence type="ECO:0000256" key="4">
    <source>
        <dbReference type="ARBA" id="ARBA00022475"/>
    </source>
</evidence>
<gene>
    <name evidence="24" type="primary">CRF1</name>
    <name evidence="24" type="ORF">MPDQ_002059</name>
</gene>
<dbReference type="FunFam" id="2.60.120.200:FF:000152">
    <property type="entry name" value="Cell wall glucanase"/>
    <property type="match status" value="1"/>
</dbReference>
<evidence type="ECO:0000256" key="5">
    <source>
        <dbReference type="ARBA" id="ARBA00022512"/>
    </source>
</evidence>
<dbReference type="GO" id="GO:0005975">
    <property type="term" value="P:carbohydrate metabolic process"/>
    <property type="evidence" value="ECO:0007669"/>
    <property type="project" value="InterPro"/>
</dbReference>
<evidence type="ECO:0000256" key="10">
    <source>
        <dbReference type="ARBA" id="ARBA00022801"/>
    </source>
</evidence>
<evidence type="ECO:0000256" key="11">
    <source>
        <dbReference type="ARBA" id="ARBA00023136"/>
    </source>
</evidence>
<protein>
    <recommendedName>
        <fullName evidence="18">Crh-like protein</fullName>
        <ecNumber evidence="18">3.2.-.-</ecNumber>
    </recommendedName>
</protein>
<feature type="compositionally biased region" description="Low complexity" evidence="21">
    <location>
        <begin position="268"/>
        <end position="331"/>
    </location>
</feature>
<dbReference type="GO" id="GO:0098552">
    <property type="term" value="C:side of membrane"/>
    <property type="evidence" value="ECO:0007669"/>
    <property type="project" value="UniProtKB-KW"/>
</dbReference>
<evidence type="ECO:0000256" key="8">
    <source>
        <dbReference type="ARBA" id="ARBA00022679"/>
    </source>
</evidence>
<keyword evidence="8" id="KW-0808">Transferase</keyword>
<evidence type="ECO:0000256" key="22">
    <source>
        <dbReference type="SAM" id="SignalP"/>
    </source>
</evidence>
<evidence type="ECO:0000256" key="2">
    <source>
        <dbReference type="ARBA" id="ARBA00004191"/>
    </source>
</evidence>
<evidence type="ECO:0000256" key="12">
    <source>
        <dbReference type="ARBA" id="ARBA00023180"/>
    </source>
</evidence>
<organism evidence="24 25">
    <name type="scientific">Monascus purpureus</name>
    <name type="common">Red mold</name>
    <name type="synonym">Monascus anka</name>
    <dbReference type="NCBI Taxonomy" id="5098"/>
    <lineage>
        <taxon>Eukaryota</taxon>
        <taxon>Fungi</taxon>
        <taxon>Dikarya</taxon>
        <taxon>Ascomycota</taxon>
        <taxon>Pezizomycotina</taxon>
        <taxon>Eurotiomycetes</taxon>
        <taxon>Eurotiomycetidae</taxon>
        <taxon>Eurotiales</taxon>
        <taxon>Aspergillaceae</taxon>
        <taxon>Monascus</taxon>
    </lineage>
</organism>
<feature type="signal peptide" evidence="22">
    <location>
        <begin position="1"/>
        <end position="21"/>
    </location>
</feature>
<dbReference type="InterPro" id="IPR050546">
    <property type="entry name" value="Glycosyl_Hydrlase_16"/>
</dbReference>
<evidence type="ECO:0000256" key="20">
    <source>
        <dbReference type="PIRSR" id="PIRSR037299-2"/>
    </source>
</evidence>
<keyword evidence="6" id="KW-0336">GPI-anchor</keyword>
<dbReference type="GO" id="GO:0008843">
    <property type="term" value="F:endochitinase activity"/>
    <property type="evidence" value="ECO:0007669"/>
    <property type="project" value="UniProtKB-EC"/>
</dbReference>
<dbReference type="GO" id="GO:0009277">
    <property type="term" value="C:fungal-type cell wall"/>
    <property type="evidence" value="ECO:0007669"/>
    <property type="project" value="TreeGrafter"/>
</dbReference>
<dbReference type="EMBL" id="VIFY01000016">
    <property type="protein sequence ID" value="TQB75759.1"/>
    <property type="molecule type" value="Genomic_DNA"/>
</dbReference>
<dbReference type="GO" id="GO:0016757">
    <property type="term" value="F:glycosyltransferase activity"/>
    <property type="evidence" value="ECO:0007669"/>
    <property type="project" value="UniProtKB-KW"/>
</dbReference>
<keyword evidence="15" id="KW-0961">Cell wall biogenesis/degradation</keyword>
<evidence type="ECO:0000256" key="3">
    <source>
        <dbReference type="ARBA" id="ARBA00004609"/>
    </source>
</evidence>
<keyword evidence="5" id="KW-0134">Cell wall</keyword>
<evidence type="ECO:0000256" key="21">
    <source>
        <dbReference type="SAM" id="MobiDB-lite"/>
    </source>
</evidence>
<comment type="function">
    <text evidence="17">Dual chitinase/transglycosylase that plays a role in cell wall architecture. Chitinase and transglycosylase activities are coupled. Required for the polysaccharide cross-linking at the septa and the cell wall. More specifically, transfers chitin to 1,6-beta-glucan in the cell wall.</text>
</comment>
<keyword evidence="7" id="KW-0328">Glycosyltransferase</keyword>
<keyword evidence="12" id="KW-0325">Glycoprotein</keyword>
<evidence type="ECO:0000256" key="17">
    <source>
        <dbReference type="ARBA" id="ARBA00093308"/>
    </source>
</evidence>
<keyword evidence="25" id="KW-1185">Reference proteome</keyword>
<evidence type="ECO:0000256" key="15">
    <source>
        <dbReference type="ARBA" id="ARBA00023316"/>
    </source>
</evidence>
<keyword evidence="10 18" id="KW-0378">Hydrolase</keyword>
<sequence length="355" mass="36811">MPSFTGYALAALVAAVPFSSAQTSTKCNPLKESCPPDGGLNQYNFYSDFTQGDSALDGWTTTAGKVTTNSKGAVFTINKQGDAPTIQSEFAIFFGELEVKMQAAPGTGIVSSLVFESDDLDEIDWEVLGGDTTQVQSDYFGKGNTSTYDRATFINVNSPQTSVHTYSVVWTSASIVWYVDGNSVRTLQYADAVGGSNFPQTPMRIRIGIWAGGDPSNGEGTIEWAGGETDFSKAPFTMYVESVKVINYNPASTYTYTDQTGSYQSIKASNSSTTSGSFSASSSDEPSSSSTSSSSSSSTSNTSGSSSDSPSALAASGSLASSGASSTGQTSSGASAVSLGGSFMLLTLITGLFNI</sequence>
<evidence type="ECO:0000256" key="13">
    <source>
        <dbReference type="ARBA" id="ARBA00023288"/>
    </source>
</evidence>
<evidence type="ECO:0000256" key="7">
    <source>
        <dbReference type="ARBA" id="ARBA00022676"/>
    </source>
</evidence>
<comment type="subcellular location">
    <subcellularLocation>
        <location evidence="3">Cell membrane</location>
        <topology evidence="3">Lipid-anchor</topology>
        <topology evidence="3">GPI-anchor</topology>
    </subcellularLocation>
    <subcellularLocation>
        <location evidence="2">Secreted</location>
        <location evidence="2">Cell wall</location>
    </subcellularLocation>
</comment>